<dbReference type="AlphaFoldDB" id="A0A0V8JPM5"/>
<dbReference type="Proteomes" id="UP000053681">
    <property type="component" value="Unassembled WGS sequence"/>
</dbReference>
<protein>
    <recommendedName>
        <fullName evidence="1">DUF4397 domain-containing protein</fullName>
    </recommendedName>
</protein>
<dbReference type="Pfam" id="PF14344">
    <property type="entry name" value="DUF4397"/>
    <property type="match status" value="1"/>
</dbReference>
<name>A0A0V8JPM5_9BACI</name>
<evidence type="ECO:0000313" key="2">
    <source>
        <dbReference type="EMBL" id="KSU88997.1"/>
    </source>
</evidence>
<evidence type="ECO:0000313" key="3">
    <source>
        <dbReference type="Proteomes" id="UP000053681"/>
    </source>
</evidence>
<gene>
    <name evidence="2" type="ORF">AS180_04890</name>
</gene>
<organism evidence="2 3">
    <name type="scientific">Priestia veravalensis</name>
    <dbReference type="NCBI Taxonomy" id="1414648"/>
    <lineage>
        <taxon>Bacteria</taxon>
        <taxon>Bacillati</taxon>
        <taxon>Bacillota</taxon>
        <taxon>Bacilli</taxon>
        <taxon>Bacillales</taxon>
        <taxon>Bacillaceae</taxon>
        <taxon>Priestia</taxon>
    </lineage>
</organism>
<proteinExistence type="predicted"/>
<accession>A0A0V8JPM5</accession>
<sequence>MANYSFDQYIKKAMKYDFLSNYYKYSDPSRHIAYYEKHLYYVQQAILAGKNAQGSRIAKPMARIFHASPDAPSVDIYLNGRRIIRNLTYKQETDYLPLGDPGRYTISIYPAGQTEKPLLTKSFTFEGNQKYTVAAVNNLNQLELLFIYDDSKVPDGETKMRFIHLSPDAPAVDIAARGGDVIFSDVTFKEITKYLGLSPMFVQLDVRIAGTDDVVLSIPPLSLRPNRAYTVYAVGYAQGNPALEALISQDR</sequence>
<reference evidence="2 3" key="1">
    <citation type="submission" date="2015-11" db="EMBL/GenBank/DDBJ databases">
        <title>Bacillus caseinolyticus sp nov.</title>
        <authorList>
            <person name="Dastager S.G."/>
            <person name="Mawlankar R."/>
        </authorList>
    </citation>
    <scope>NUCLEOTIDE SEQUENCE [LARGE SCALE GENOMIC DNA]</scope>
    <source>
        <strain evidence="2 3">SGD-V-76</strain>
    </source>
</reference>
<dbReference type="RefSeq" id="WP_025908496.1">
    <property type="nucleotide sequence ID" value="NZ_KQ758632.1"/>
</dbReference>
<evidence type="ECO:0000259" key="1">
    <source>
        <dbReference type="Pfam" id="PF14344"/>
    </source>
</evidence>
<feature type="domain" description="DUF4397" evidence="1">
    <location>
        <begin position="62"/>
        <end position="175"/>
    </location>
</feature>
<dbReference type="EMBL" id="LNQP01000012">
    <property type="protein sequence ID" value="KSU88997.1"/>
    <property type="molecule type" value="Genomic_DNA"/>
</dbReference>
<dbReference type="InterPro" id="IPR025510">
    <property type="entry name" value="DUF4397"/>
</dbReference>
<keyword evidence="3" id="KW-1185">Reference proteome</keyword>
<comment type="caution">
    <text evidence="2">The sequence shown here is derived from an EMBL/GenBank/DDBJ whole genome shotgun (WGS) entry which is preliminary data.</text>
</comment>